<feature type="domain" description="Antitoxin Xre-like helix-turn-helix" evidence="2">
    <location>
        <begin position="3"/>
        <end position="60"/>
    </location>
</feature>
<dbReference type="AlphaFoldDB" id="A0A150R0A2"/>
<dbReference type="GO" id="GO:0003677">
    <property type="term" value="F:DNA binding"/>
    <property type="evidence" value="ECO:0007669"/>
    <property type="project" value="InterPro"/>
</dbReference>
<sequence>MSLTAAVRAGLAYRALDRFSRETNVSLAELGQMIQVTDRTLVRRKTAGQLQPDESDRLLRASRVFALAIDLFEGDRDAAKRWLETPQRALGGSTPLRFASTDVGAREVENLIGRLEHGVAV</sequence>
<accession>A0A150R0A2</accession>
<dbReference type="InterPro" id="IPR011979">
    <property type="entry name" value="Antitox_Xre"/>
</dbReference>
<dbReference type="Pfam" id="PF09722">
    <property type="entry name" value="Xre_MbcA_ParS_C"/>
    <property type="match status" value="1"/>
</dbReference>
<reference evidence="3 4" key="1">
    <citation type="submission" date="2014-02" db="EMBL/GenBank/DDBJ databases">
        <title>The small core and large imbalanced accessory genome model reveals a collaborative survival strategy of Sorangium cellulosum strains in nature.</title>
        <authorList>
            <person name="Han K."/>
            <person name="Peng R."/>
            <person name="Blom J."/>
            <person name="Li Y.-Z."/>
        </authorList>
    </citation>
    <scope>NUCLEOTIDE SEQUENCE [LARGE SCALE GENOMIC DNA]</scope>
    <source>
        <strain evidence="3 4">So0011-07</strain>
    </source>
</reference>
<proteinExistence type="predicted"/>
<evidence type="ECO:0000313" key="3">
    <source>
        <dbReference type="EMBL" id="KYF73406.1"/>
    </source>
</evidence>
<gene>
    <name evidence="3" type="ORF">BE17_30625</name>
</gene>
<dbReference type="NCBIfam" id="TIGR02293">
    <property type="entry name" value="TAS_TIGR02293"/>
    <property type="match status" value="1"/>
</dbReference>
<organism evidence="3 4">
    <name type="scientific">Sorangium cellulosum</name>
    <name type="common">Polyangium cellulosum</name>
    <dbReference type="NCBI Taxonomy" id="56"/>
    <lineage>
        <taxon>Bacteria</taxon>
        <taxon>Pseudomonadati</taxon>
        <taxon>Myxococcota</taxon>
        <taxon>Polyangia</taxon>
        <taxon>Polyangiales</taxon>
        <taxon>Polyangiaceae</taxon>
        <taxon>Sorangium</taxon>
    </lineage>
</organism>
<dbReference type="EMBL" id="JEMB01003372">
    <property type="protein sequence ID" value="KYF73406.1"/>
    <property type="molecule type" value="Genomic_DNA"/>
</dbReference>
<dbReference type="InterPro" id="IPR046847">
    <property type="entry name" value="Xre-like_HTH"/>
</dbReference>
<dbReference type="Pfam" id="PF20432">
    <property type="entry name" value="Xre-like-HTH"/>
    <property type="match status" value="1"/>
</dbReference>
<dbReference type="Proteomes" id="UP000075635">
    <property type="component" value="Unassembled WGS sequence"/>
</dbReference>
<evidence type="ECO:0000259" key="1">
    <source>
        <dbReference type="Pfam" id="PF09722"/>
    </source>
</evidence>
<name>A0A150R0A2_SORCE</name>
<protein>
    <submittedName>
        <fullName evidence="3">Uncharacterized protein</fullName>
    </submittedName>
</protein>
<comment type="caution">
    <text evidence="3">The sequence shown here is derived from an EMBL/GenBank/DDBJ whole genome shotgun (WGS) entry which is preliminary data.</text>
</comment>
<feature type="domain" description="Antitoxin Xre/MbcA/ParS-like toxin-binding" evidence="1">
    <location>
        <begin position="68"/>
        <end position="118"/>
    </location>
</feature>
<dbReference type="InterPro" id="IPR024467">
    <property type="entry name" value="Xre/MbcA/ParS-like_toxin-bd"/>
</dbReference>
<evidence type="ECO:0000313" key="4">
    <source>
        <dbReference type="Proteomes" id="UP000075635"/>
    </source>
</evidence>
<evidence type="ECO:0000259" key="2">
    <source>
        <dbReference type="Pfam" id="PF20432"/>
    </source>
</evidence>